<dbReference type="Proteomes" id="UP000826234">
    <property type="component" value="Unassembled WGS sequence"/>
</dbReference>
<dbReference type="EMBL" id="JAIPUX010001232">
    <property type="protein sequence ID" value="KAH0624564.1"/>
    <property type="molecule type" value="Genomic_DNA"/>
</dbReference>
<organism evidence="2 3">
    <name type="scientific">Phrynosoma platyrhinos</name>
    <name type="common">Desert horned lizard</name>
    <dbReference type="NCBI Taxonomy" id="52577"/>
    <lineage>
        <taxon>Eukaryota</taxon>
        <taxon>Metazoa</taxon>
        <taxon>Chordata</taxon>
        <taxon>Craniata</taxon>
        <taxon>Vertebrata</taxon>
        <taxon>Euteleostomi</taxon>
        <taxon>Lepidosauria</taxon>
        <taxon>Squamata</taxon>
        <taxon>Bifurcata</taxon>
        <taxon>Unidentata</taxon>
        <taxon>Episquamata</taxon>
        <taxon>Toxicofera</taxon>
        <taxon>Iguania</taxon>
        <taxon>Phrynosomatidae</taxon>
        <taxon>Phrynosomatinae</taxon>
        <taxon>Phrynosoma</taxon>
    </lineage>
</organism>
<accession>A0ABQ7T4J2</accession>
<evidence type="ECO:0000256" key="1">
    <source>
        <dbReference type="SAM" id="MobiDB-lite"/>
    </source>
</evidence>
<keyword evidence="3" id="KW-1185">Reference proteome</keyword>
<feature type="region of interest" description="Disordered" evidence="1">
    <location>
        <begin position="156"/>
        <end position="182"/>
    </location>
</feature>
<evidence type="ECO:0000313" key="2">
    <source>
        <dbReference type="EMBL" id="KAH0624564.1"/>
    </source>
</evidence>
<feature type="compositionally biased region" description="Basic and acidic residues" evidence="1">
    <location>
        <begin position="156"/>
        <end position="171"/>
    </location>
</feature>
<reference evidence="2 3" key="1">
    <citation type="journal article" date="2022" name="Gigascience">
        <title>A chromosome-level genome assembly and annotation of the desert horned lizard, Phrynosoma platyrhinos, provides insight into chromosomal rearrangements among reptiles.</title>
        <authorList>
            <person name="Koochekian N."/>
            <person name="Ascanio A."/>
            <person name="Farleigh K."/>
            <person name="Card D.C."/>
            <person name="Schield D.R."/>
            <person name="Castoe T.A."/>
            <person name="Jezkova T."/>
        </authorList>
    </citation>
    <scope>NUCLEOTIDE SEQUENCE [LARGE SCALE GENOMIC DNA]</scope>
    <source>
        <strain evidence="2">NK-2021</strain>
    </source>
</reference>
<proteinExistence type="predicted"/>
<feature type="region of interest" description="Disordered" evidence="1">
    <location>
        <begin position="118"/>
        <end position="140"/>
    </location>
</feature>
<comment type="caution">
    <text evidence="2">The sequence shown here is derived from an EMBL/GenBank/DDBJ whole genome shotgun (WGS) entry which is preliminary data.</text>
</comment>
<gene>
    <name evidence="2" type="ORF">JD844_032175</name>
</gene>
<name>A0ABQ7T4J2_PHRPL</name>
<sequence>MVFSYCASADRGLHHSLYLFNMKNQKISKVTTLANRRRLLGVPFAAKPSSGSHRIIETSDLHKSKYARLSGHPHKPELAGLIEKALQEADVLGREGTQHSEEDLSCLKEIKKKVCENKKDKDGGHERDASVQLDTSEKKKDLSSFVEIDLRDRVEEKTEDILTEDKQHEKEEESPDTVYDTF</sequence>
<protein>
    <submittedName>
        <fullName evidence="2">Uncharacterized protein</fullName>
    </submittedName>
</protein>
<evidence type="ECO:0000313" key="3">
    <source>
        <dbReference type="Proteomes" id="UP000826234"/>
    </source>
</evidence>